<dbReference type="Proteomes" id="UP001221757">
    <property type="component" value="Unassembled WGS sequence"/>
</dbReference>
<keyword evidence="2" id="KW-1185">Reference proteome</keyword>
<comment type="caution">
    <text evidence="1">The sequence shown here is derived from an EMBL/GenBank/DDBJ whole genome shotgun (WGS) entry which is preliminary data.</text>
</comment>
<accession>A0AAD7DCY8</accession>
<proteinExistence type="predicted"/>
<name>A0AAD7DCY8_MYCRO</name>
<dbReference type="EMBL" id="JARKIE010000077">
    <property type="protein sequence ID" value="KAJ7688717.1"/>
    <property type="molecule type" value="Genomic_DNA"/>
</dbReference>
<evidence type="ECO:0008006" key="3">
    <source>
        <dbReference type="Google" id="ProtNLM"/>
    </source>
</evidence>
<gene>
    <name evidence="1" type="ORF">B0H17DRAFT_1202795</name>
</gene>
<organism evidence="1 2">
    <name type="scientific">Mycena rosella</name>
    <name type="common">Pink bonnet</name>
    <name type="synonym">Agaricus rosellus</name>
    <dbReference type="NCBI Taxonomy" id="1033263"/>
    <lineage>
        <taxon>Eukaryota</taxon>
        <taxon>Fungi</taxon>
        <taxon>Dikarya</taxon>
        <taxon>Basidiomycota</taxon>
        <taxon>Agaricomycotina</taxon>
        <taxon>Agaricomycetes</taxon>
        <taxon>Agaricomycetidae</taxon>
        <taxon>Agaricales</taxon>
        <taxon>Marasmiineae</taxon>
        <taxon>Mycenaceae</taxon>
        <taxon>Mycena</taxon>
    </lineage>
</organism>
<dbReference type="AlphaFoldDB" id="A0AAD7DCY8"/>
<sequence>MPRPALALPPQATSQPESVGQMALRVKRLLPRVTADSGVVQPGTWIRVKEGNHLKLGFTVSLTQIVLECDPKPPVPDPRAHPEFDTAHSAASEPALPAWHSRDTVEQRCETVNFAKRFPRGFPNALFPPVHPTMDEAIPFHTAGSLPLLRTVAFTGPAFCLQPGDSVIIRGQTAVIDRVRDVLVEADGPLRAMELVPPVCDIDERDVVRLARLHYDDDSGFKEKTGCWQPLNHLRQHLLWPAPTPRLLDRVRITGEHRVMDEGVGHISHIADDGETIMVERENSESIEIDLARLRREFRLGDAVLVARGKHKSRKGFVTALHKRGLLAIFDFLVEEVAVDFLAFDADTDSSALFAAHLFGGQYTRCSEVPHPVIPLPRGPAPSTSLTRTQDDLAYHAEKDARLAATSKIRAVDFTAIHTMVSKLRQLDQTQVNLIECVGQRYENLEVLVVGTDKLGKKTGTTIDGYSASVFKGKHSIVIGDFDSPERVKRLQKQDLNRRKNLRGDTRSITVTIRENSGARFQVLVEKVVHATWDPLTLSAGSLFAELVAPGYRSERVCPISKTAAARVIDAHTLAGEDTGTWLCTAAVVNKRLDVVIQGAAHFQGTNTMSASDKLRKLEGKQGVVLLTEIWCEADLKKKKFRVYRVGGAQGLPQQVPGHCIKPLRVAADTRPVTEGIHRVVILGADVDDDKSHVGKYAEMQPHTPHSYGDGIVAVRLQGVPPVVRFYHVLRLCRSTNEPISCKEGDFPPTSFH</sequence>
<reference evidence="1" key="1">
    <citation type="submission" date="2023-03" db="EMBL/GenBank/DDBJ databases">
        <title>Massive genome expansion in bonnet fungi (Mycena s.s.) driven by repeated elements and novel gene families across ecological guilds.</title>
        <authorList>
            <consortium name="Lawrence Berkeley National Laboratory"/>
            <person name="Harder C.B."/>
            <person name="Miyauchi S."/>
            <person name="Viragh M."/>
            <person name="Kuo A."/>
            <person name="Thoen E."/>
            <person name="Andreopoulos B."/>
            <person name="Lu D."/>
            <person name="Skrede I."/>
            <person name="Drula E."/>
            <person name="Henrissat B."/>
            <person name="Morin E."/>
            <person name="Kohler A."/>
            <person name="Barry K."/>
            <person name="LaButti K."/>
            <person name="Morin E."/>
            <person name="Salamov A."/>
            <person name="Lipzen A."/>
            <person name="Mereny Z."/>
            <person name="Hegedus B."/>
            <person name="Baldrian P."/>
            <person name="Stursova M."/>
            <person name="Weitz H."/>
            <person name="Taylor A."/>
            <person name="Grigoriev I.V."/>
            <person name="Nagy L.G."/>
            <person name="Martin F."/>
            <person name="Kauserud H."/>
        </authorList>
    </citation>
    <scope>NUCLEOTIDE SEQUENCE</scope>
    <source>
        <strain evidence="1">CBHHK067</strain>
    </source>
</reference>
<evidence type="ECO:0000313" key="1">
    <source>
        <dbReference type="EMBL" id="KAJ7688717.1"/>
    </source>
</evidence>
<protein>
    <recommendedName>
        <fullName evidence="3">Chromatin elongation factor spt5</fullName>
    </recommendedName>
</protein>
<evidence type="ECO:0000313" key="2">
    <source>
        <dbReference type="Proteomes" id="UP001221757"/>
    </source>
</evidence>